<sequence length="256" mass="26730">MSRLAGKIAFVTGASSGIGEATAVRFAEEGALVVLCGRREEALAVVQERILSAGGKAEIAVADVSNEAAYVGAIEATAQRHGRLDILVNNAMAFTWGAVDSMSTADWHANFKTTVDGTFWGTRTAMRLMKEKGGGSIVNISSICGQFGTAWMSGYSAAKAAVNNFSRAVASEGAPYGVRCNVVVPGVVDTPAMAGMMSDDKARGNTEKLIPMKRVGKPLELANAILFLASDEASYVTGACLNVDGGRSSDLYTVFE</sequence>
<dbReference type="Gene3D" id="3.40.50.720">
    <property type="entry name" value="NAD(P)-binding Rossmann-like Domain"/>
    <property type="match status" value="1"/>
</dbReference>
<evidence type="ECO:0000256" key="1">
    <source>
        <dbReference type="ARBA" id="ARBA00006484"/>
    </source>
</evidence>
<evidence type="ECO:0000259" key="2">
    <source>
        <dbReference type="SMART" id="SM00822"/>
    </source>
</evidence>
<dbReference type="NCBIfam" id="NF005559">
    <property type="entry name" value="PRK07231.1"/>
    <property type="match status" value="1"/>
</dbReference>
<reference evidence="3 4" key="1">
    <citation type="submission" date="2020-08" db="EMBL/GenBank/DDBJ databases">
        <title>A Genomic Blueprint of the Chicken Gut Microbiome.</title>
        <authorList>
            <person name="Gilroy R."/>
            <person name="Ravi A."/>
            <person name="Getino M."/>
            <person name="Pursley I."/>
            <person name="Horton D.L."/>
            <person name="Alikhan N.-F."/>
            <person name="Baker D."/>
            <person name="Gharbi K."/>
            <person name="Hall N."/>
            <person name="Watson M."/>
            <person name="Adriaenssens E.M."/>
            <person name="Foster-Nyarko E."/>
            <person name="Jarju S."/>
            <person name="Secka A."/>
            <person name="Antonio M."/>
            <person name="Oren A."/>
            <person name="Chaudhuri R."/>
            <person name="La Ragione R.M."/>
            <person name="Hildebrand F."/>
            <person name="Pallen M.J."/>
        </authorList>
    </citation>
    <scope>NUCLEOTIDE SEQUENCE [LARGE SCALE GENOMIC DNA]</scope>
    <source>
        <strain evidence="3 4">Sa2CUA2</strain>
    </source>
</reference>
<proteinExistence type="inferred from homology"/>
<evidence type="ECO:0000313" key="4">
    <source>
        <dbReference type="Proteomes" id="UP000611945"/>
    </source>
</evidence>
<dbReference type="InterPro" id="IPR057326">
    <property type="entry name" value="KR_dom"/>
</dbReference>
<comment type="caution">
    <text evidence="3">The sequence shown here is derived from an EMBL/GenBank/DDBJ whole genome shotgun (WGS) entry which is preliminary data.</text>
</comment>
<dbReference type="PRINTS" id="PR00080">
    <property type="entry name" value="SDRFAMILY"/>
</dbReference>
<organism evidence="3 4">
    <name type="scientific">Serpens gallinarum</name>
    <dbReference type="NCBI Taxonomy" id="2763075"/>
    <lineage>
        <taxon>Bacteria</taxon>
        <taxon>Pseudomonadati</taxon>
        <taxon>Pseudomonadota</taxon>
        <taxon>Gammaproteobacteria</taxon>
        <taxon>Pseudomonadales</taxon>
        <taxon>Pseudomonadaceae</taxon>
        <taxon>Pseudomonas</taxon>
    </lineage>
</organism>
<dbReference type="SUPFAM" id="SSF51735">
    <property type="entry name" value="NAD(P)-binding Rossmann-fold domains"/>
    <property type="match status" value="1"/>
</dbReference>
<protein>
    <submittedName>
        <fullName evidence="3">SDR family oxidoreductase</fullName>
    </submittedName>
</protein>
<feature type="domain" description="Ketoreductase" evidence="2">
    <location>
        <begin position="7"/>
        <end position="191"/>
    </location>
</feature>
<dbReference type="EMBL" id="JACSQG010000012">
    <property type="protein sequence ID" value="MBD7978729.1"/>
    <property type="molecule type" value="Genomic_DNA"/>
</dbReference>
<name>A0ABR8TSH7_9PSED</name>
<dbReference type="RefSeq" id="WP_251837518.1">
    <property type="nucleotide sequence ID" value="NZ_JACSQG010000012.1"/>
</dbReference>
<dbReference type="SMART" id="SM00822">
    <property type="entry name" value="PKS_KR"/>
    <property type="match status" value="1"/>
</dbReference>
<accession>A0ABR8TSH7</accession>
<dbReference type="PROSITE" id="PS00061">
    <property type="entry name" value="ADH_SHORT"/>
    <property type="match status" value="1"/>
</dbReference>
<keyword evidence="4" id="KW-1185">Reference proteome</keyword>
<dbReference type="PANTHER" id="PTHR42879">
    <property type="entry name" value="3-OXOACYL-(ACYL-CARRIER-PROTEIN) REDUCTASE"/>
    <property type="match status" value="1"/>
</dbReference>
<dbReference type="InterPro" id="IPR036291">
    <property type="entry name" value="NAD(P)-bd_dom_sf"/>
</dbReference>
<dbReference type="InterPro" id="IPR002347">
    <property type="entry name" value="SDR_fam"/>
</dbReference>
<dbReference type="PRINTS" id="PR00081">
    <property type="entry name" value="GDHRDH"/>
</dbReference>
<comment type="similarity">
    <text evidence="1">Belongs to the short-chain dehydrogenases/reductases (SDR) family.</text>
</comment>
<dbReference type="InterPro" id="IPR050259">
    <property type="entry name" value="SDR"/>
</dbReference>
<gene>
    <name evidence="3" type="ORF">H9642_16225</name>
</gene>
<dbReference type="InterPro" id="IPR020904">
    <property type="entry name" value="Sc_DH/Rdtase_CS"/>
</dbReference>
<dbReference type="CDD" id="cd05233">
    <property type="entry name" value="SDR_c"/>
    <property type="match status" value="1"/>
</dbReference>
<dbReference type="Pfam" id="PF13561">
    <property type="entry name" value="adh_short_C2"/>
    <property type="match status" value="1"/>
</dbReference>
<dbReference type="PANTHER" id="PTHR42879:SF2">
    <property type="entry name" value="3-OXOACYL-[ACYL-CARRIER-PROTEIN] REDUCTASE FABG"/>
    <property type="match status" value="1"/>
</dbReference>
<evidence type="ECO:0000313" key="3">
    <source>
        <dbReference type="EMBL" id="MBD7978729.1"/>
    </source>
</evidence>
<dbReference type="Proteomes" id="UP000611945">
    <property type="component" value="Unassembled WGS sequence"/>
</dbReference>